<organism evidence="2 3">
    <name type="scientific">Agromyces ramosus</name>
    <dbReference type="NCBI Taxonomy" id="33879"/>
    <lineage>
        <taxon>Bacteria</taxon>
        <taxon>Bacillati</taxon>
        <taxon>Actinomycetota</taxon>
        <taxon>Actinomycetes</taxon>
        <taxon>Micrococcales</taxon>
        <taxon>Microbacteriaceae</taxon>
        <taxon>Agromyces</taxon>
    </lineage>
</organism>
<dbReference type="CDD" id="cd00761">
    <property type="entry name" value="Glyco_tranf_GTA_type"/>
    <property type="match status" value="1"/>
</dbReference>
<dbReference type="EMBL" id="JAUSYY010000001">
    <property type="protein sequence ID" value="MDQ0894274.1"/>
    <property type="molecule type" value="Genomic_DNA"/>
</dbReference>
<dbReference type="RefSeq" id="WP_307041391.1">
    <property type="nucleotide sequence ID" value="NZ_JAUSYY010000001.1"/>
</dbReference>
<keyword evidence="3" id="KW-1185">Reference proteome</keyword>
<evidence type="ECO:0000313" key="3">
    <source>
        <dbReference type="Proteomes" id="UP001239083"/>
    </source>
</evidence>
<dbReference type="Gene3D" id="3.90.550.10">
    <property type="entry name" value="Spore Coat Polysaccharide Biosynthesis Protein SpsA, Chain A"/>
    <property type="match status" value="1"/>
</dbReference>
<name>A0ABU0R865_9MICO</name>
<comment type="caution">
    <text evidence="2">The sequence shown here is derived from an EMBL/GenBank/DDBJ whole genome shotgun (WGS) entry which is preliminary data.</text>
</comment>
<dbReference type="Pfam" id="PF00535">
    <property type="entry name" value="Glycos_transf_2"/>
    <property type="match status" value="1"/>
</dbReference>
<protein>
    <recommendedName>
        <fullName evidence="1">Glycosyltransferase 2-like domain-containing protein</fullName>
    </recommendedName>
</protein>
<dbReference type="Proteomes" id="UP001239083">
    <property type="component" value="Unassembled WGS sequence"/>
</dbReference>
<sequence>MRLRRERPDDARPGVTVVIPCYRYGRFLVDAVAAVLDQHDVEARVVIVDDASPDDSAAVARRIADADPRVSVIVHAANAGHIATYNDGLAAVTTEFVSLVSADDLVAPGALGRAARLMLAEPRVGMVYGLPLEFGGEGAPPPVPRSRRSTWTIWPGQEWIGLSCRRGRSFILSPEVVMRTEAMRSVGPYNPALPHSGDLEYWLRTAARWDVGRVNGPVQALYRVHSANMHLTSFATMELDLLHRALAFRTLGAPGTREALADAGAMVARAHRAIAREALLLAQRELDRGGDPAAACGLFRVAGEVRRSSLRGRRGRAVVRRLRRAEVGGEPAIAQRSLEAGRRQLDRIRWTVWRYAGVS</sequence>
<evidence type="ECO:0000259" key="1">
    <source>
        <dbReference type="Pfam" id="PF00535"/>
    </source>
</evidence>
<evidence type="ECO:0000313" key="2">
    <source>
        <dbReference type="EMBL" id="MDQ0894274.1"/>
    </source>
</evidence>
<proteinExistence type="predicted"/>
<dbReference type="PANTHER" id="PTHR43685">
    <property type="entry name" value="GLYCOSYLTRANSFERASE"/>
    <property type="match status" value="1"/>
</dbReference>
<dbReference type="InterPro" id="IPR050834">
    <property type="entry name" value="Glycosyltransf_2"/>
</dbReference>
<gene>
    <name evidence="2" type="ORF">QFZ26_001829</name>
</gene>
<reference evidence="2 3" key="1">
    <citation type="submission" date="2023-07" db="EMBL/GenBank/DDBJ databases">
        <title>Comparative genomics of wheat-associated soil bacteria to identify genetic determinants of phenazine resistance.</title>
        <authorList>
            <person name="Mouncey N."/>
        </authorList>
    </citation>
    <scope>NUCLEOTIDE SEQUENCE [LARGE SCALE GENOMIC DNA]</scope>
    <source>
        <strain evidence="2 3">V3I3</strain>
    </source>
</reference>
<accession>A0ABU0R865</accession>
<feature type="domain" description="Glycosyltransferase 2-like" evidence="1">
    <location>
        <begin position="16"/>
        <end position="146"/>
    </location>
</feature>
<dbReference type="InterPro" id="IPR001173">
    <property type="entry name" value="Glyco_trans_2-like"/>
</dbReference>
<dbReference type="PANTHER" id="PTHR43685:SF2">
    <property type="entry name" value="GLYCOSYLTRANSFERASE 2-LIKE DOMAIN-CONTAINING PROTEIN"/>
    <property type="match status" value="1"/>
</dbReference>
<dbReference type="SUPFAM" id="SSF53448">
    <property type="entry name" value="Nucleotide-diphospho-sugar transferases"/>
    <property type="match status" value="1"/>
</dbReference>
<dbReference type="InterPro" id="IPR029044">
    <property type="entry name" value="Nucleotide-diphossugar_trans"/>
</dbReference>